<evidence type="ECO:0000256" key="1">
    <source>
        <dbReference type="SAM" id="MobiDB-lite"/>
    </source>
</evidence>
<keyword evidence="3" id="KW-1185">Reference proteome</keyword>
<feature type="region of interest" description="Disordered" evidence="1">
    <location>
        <begin position="1"/>
        <end position="163"/>
    </location>
</feature>
<organism evidence="2 3">
    <name type="scientific">Drosophila virilis</name>
    <name type="common">Fruit fly</name>
    <dbReference type="NCBI Taxonomy" id="7244"/>
    <lineage>
        <taxon>Eukaryota</taxon>
        <taxon>Metazoa</taxon>
        <taxon>Ecdysozoa</taxon>
        <taxon>Arthropoda</taxon>
        <taxon>Hexapoda</taxon>
        <taxon>Insecta</taxon>
        <taxon>Pterygota</taxon>
        <taxon>Neoptera</taxon>
        <taxon>Endopterygota</taxon>
        <taxon>Diptera</taxon>
        <taxon>Brachycera</taxon>
        <taxon>Muscomorpha</taxon>
        <taxon>Ephydroidea</taxon>
        <taxon>Drosophilidae</taxon>
        <taxon>Drosophila</taxon>
    </lineage>
</organism>
<feature type="compositionally biased region" description="Basic and acidic residues" evidence="1">
    <location>
        <begin position="114"/>
        <end position="123"/>
    </location>
</feature>
<feature type="compositionally biased region" description="Basic and acidic residues" evidence="1">
    <location>
        <begin position="59"/>
        <end position="81"/>
    </location>
</feature>
<reference evidence="2 3" key="1">
    <citation type="journal article" date="2007" name="Nature">
        <title>Evolution of genes and genomes on the Drosophila phylogeny.</title>
        <authorList>
            <consortium name="Drosophila 12 Genomes Consortium"/>
            <person name="Clark A.G."/>
            <person name="Eisen M.B."/>
            <person name="Smith D.R."/>
            <person name="Bergman C.M."/>
            <person name="Oliver B."/>
            <person name="Markow T.A."/>
            <person name="Kaufman T.C."/>
            <person name="Kellis M."/>
            <person name="Gelbart W."/>
            <person name="Iyer V.N."/>
            <person name="Pollard D.A."/>
            <person name="Sackton T.B."/>
            <person name="Larracuente A.M."/>
            <person name="Singh N.D."/>
            <person name="Abad J.P."/>
            <person name="Abt D.N."/>
            <person name="Adryan B."/>
            <person name="Aguade M."/>
            <person name="Akashi H."/>
            <person name="Anderson W.W."/>
            <person name="Aquadro C.F."/>
            <person name="Ardell D.H."/>
            <person name="Arguello R."/>
            <person name="Artieri C.G."/>
            <person name="Barbash D.A."/>
            <person name="Barker D."/>
            <person name="Barsanti P."/>
            <person name="Batterham P."/>
            <person name="Batzoglou S."/>
            <person name="Begun D."/>
            <person name="Bhutkar A."/>
            <person name="Blanco E."/>
            <person name="Bosak S.A."/>
            <person name="Bradley R.K."/>
            <person name="Brand A.D."/>
            <person name="Brent M.R."/>
            <person name="Brooks A.N."/>
            <person name="Brown R.H."/>
            <person name="Butlin R.K."/>
            <person name="Caggese C."/>
            <person name="Calvi B.R."/>
            <person name="Bernardo de Carvalho A."/>
            <person name="Caspi A."/>
            <person name="Castrezana S."/>
            <person name="Celniker S.E."/>
            <person name="Chang J.L."/>
            <person name="Chapple C."/>
            <person name="Chatterji S."/>
            <person name="Chinwalla A."/>
            <person name="Civetta A."/>
            <person name="Clifton S.W."/>
            <person name="Comeron J.M."/>
            <person name="Costello J.C."/>
            <person name="Coyne J.A."/>
            <person name="Daub J."/>
            <person name="David R.G."/>
            <person name="Delcher A.L."/>
            <person name="Delehaunty K."/>
            <person name="Do C.B."/>
            <person name="Ebling H."/>
            <person name="Edwards K."/>
            <person name="Eickbush T."/>
            <person name="Evans J.D."/>
            <person name="Filipski A."/>
            <person name="Findeiss S."/>
            <person name="Freyhult E."/>
            <person name="Fulton L."/>
            <person name="Fulton R."/>
            <person name="Garcia A.C."/>
            <person name="Gardiner A."/>
            <person name="Garfield D.A."/>
            <person name="Garvin B.E."/>
            <person name="Gibson G."/>
            <person name="Gilbert D."/>
            <person name="Gnerre S."/>
            <person name="Godfrey J."/>
            <person name="Good R."/>
            <person name="Gotea V."/>
            <person name="Gravely B."/>
            <person name="Greenberg A.J."/>
            <person name="Griffiths-Jones S."/>
            <person name="Gross S."/>
            <person name="Guigo R."/>
            <person name="Gustafson E.A."/>
            <person name="Haerty W."/>
            <person name="Hahn M.W."/>
            <person name="Halligan D.L."/>
            <person name="Halpern A.L."/>
            <person name="Halter G.M."/>
            <person name="Han M.V."/>
            <person name="Heger A."/>
            <person name="Hillier L."/>
            <person name="Hinrichs A.S."/>
            <person name="Holmes I."/>
            <person name="Hoskins R.A."/>
            <person name="Hubisz M.J."/>
            <person name="Hultmark D."/>
            <person name="Huntley M.A."/>
            <person name="Jaffe D.B."/>
            <person name="Jagadeeshan S."/>
            <person name="Jeck W.R."/>
            <person name="Johnson J."/>
            <person name="Jones C.D."/>
            <person name="Jordan W.C."/>
            <person name="Karpen G.H."/>
            <person name="Kataoka E."/>
            <person name="Keightley P.D."/>
            <person name="Kheradpour P."/>
            <person name="Kirkness E.F."/>
            <person name="Koerich L.B."/>
            <person name="Kristiansen K."/>
            <person name="Kudrna D."/>
            <person name="Kulathinal R.J."/>
            <person name="Kumar S."/>
            <person name="Kwok R."/>
            <person name="Lander E."/>
            <person name="Langley C.H."/>
            <person name="Lapoint R."/>
            <person name="Lazzaro B.P."/>
            <person name="Lee S.J."/>
            <person name="Levesque L."/>
            <person name="Li R."/>
            <person name="Lin C.F."/>
            <person name="Lin M.F."/>
            <person name="Lindblad-Toh K."/>
            <person name="Llopart A."/>
            <person name="Long M."/>
            <person name="Low L."/>
            <person name="Lozovsky E."/>
            <person name="Lu J."/>
            <person name="Luo M."/>
            <person name="Machado C.A."/>
            <person name="Makalowski W."/>
            <person name="Marzo M."/>
            <person name="Matsuda M."/>
            <person name="Matzkin L."/>
            <person name="McAllister B."/>
            <person name="McBride C.S."/>
            <person name="McKernan B."/>
            <person name="McKernan K."/>
            <person name="Mendez-Lago M."/>
            <person name="Minx P."/>
            <person name="Mollenhauer M.U."/>
            <person name="Montooth K."/>
            <person name="Mount S.M."/>
            <person name="Mu X."/>
            <person name="Myers E."/>
            <person name="Negre B."/>
            <person name="Newfeld S."/>
            <person name="Nielsen R."/>
            <person name="Noor M.A."/>
            <person name="O'Grady P."/>
            <person name="Pachter L."/>
            <person name="Papaceit M."/>
            <person name="Parisi M.J."/>
            <person name="Parisi M."/>
            <person name="Parts L."/>
            <person name="Pedersen J.S."/>
            <person name="Pesole G."/>
            <person name="Phillippy A.M."/>
            <person name="Ponting C.P."/>
            <person name="Pop M."/>
            <person name="Porcelli D."/>
            <person name="Powell J.R."/>
            <person name="Prohaska S."/>
            <person name="Pruitt K."/>
            <person name="Puig M."/>
            <person name="Quesneville H."/>
            <person name="Ram K.R."/>
            <person name="Rand D."/>
            <person name="Rasmussen M.D."/>
            <person name="Reed L.K."/>
            <person name="Reenan R."/>
            <person name="Reily A."/>
            <person name="Remington K.A."/>
            <person name="Rieger T.T."/>
            <person name="Ritchie M.G."/>
            <person name="Robin C."/>
            <person name="Rogers Y.H."/>
            <person name="Rohde C."/>
            <person name="Rozas J."/>
            <person name="Rubenfield M.J."/>
            <person name="Ruiz A."/>
            <person name="Russo S."/>
            <person name="Salzberg S.L."/>
            <person name="Sanchez-Gracia A."/>
            <person name="Saranga D.J."/>
            <person name="Sato H."/>
            <person name="Schaeffer S.W."/>
            <person name="Schatz M.C."/>
            <person name="Schlenke T."/>
            <person name="Schwartz R."/>
            <person name="Segarra C."/>
            <person name="Singh R.S."/>
            <person name="Sirot L."/>
            <person name="Sirota M."/>
            <person name="Sisneros N.B."/>
            <person name="Smith C.D."/>
            <person name="Smith T.F."/>
            <person name="Spieth J."/>
            <person name="Stage D.E."/>
            <person name="Stark A."/>
            <person name="Stephan W."/>
            <person name="Strausberg R.L."/>
            <person name="Strempel S."/>
            <person name="Sturgill D."/>
            <person name="Sutton G."/>
            <person name="Sutton G.G."/>
            <person name="Tao W."/>
            <person name="Teichmann S."/>
            <person name="Tobari Y.N."/>
            <person name="Tomimura Y."/>
            <person name="Tsolas J.M."/>
            <person name="Valente V.L."/>
            <person name="Venter E."/>
            <person name="Venter J.C."/>
            <person name="Vicario S."/>
            <person name="Vieira F.G."/>
            <person name="Vilella A.J."/>
            <person name="Villasante A."/>
            <person name="Walenz B."/>
            <person name="Wang J."/>
            <person name="Wasserman M."/>
            <person name="Watts T."/>
            <person name="Wilson D."/>
            <person name="Wilson R.K."/>
            <person name="Wing R.A."/>
            <person name="Wolfner M.F."/>
            <person name="Wong A."/>
            <person name="Wong G.K."/>
            <person name="Wu C.I."/>
            <person name="Wu G."/>
            <person name="Yamamoto D."/>
            <person name="Yang H.P."/>
            <person name="Yang S.P."/>
            <person name="Yorke J.A."/>
            <person name="Yoshida K."/>
            <person name="Zdobnov E."/>
            <person name="Zhang P."/>
            <person name="Zhang Y."/>
            <person name="Zimin A.V."/>
            <person name="Baldwin J."/>
            <person name="Abdouelleil A."/>
            <person name="Abdulkadir J."/>
            <person name="Abebe A."/>
            <person name="Abera B."/>
            <person name="Abreu J."/>
            <person name="Acer S.C."/>
            <person name="Aftuck L."/>
            <person name="Alexander A."/>
            <person name="An P."/>
            <person name="Anderson E."/>
            <person name="Anderson S."/>
            <person name="Arachi H."/>
            <person name="Azer M."/>
            <person name="Bachantsang P."/>
            <person name="Barry A."/>
            <person name="Bayul T."/>
            <person name="Berlin A."/>
            <person name="Bessette D."/>
            <person name="Bloom T."/>
            <person name="Blye J."/>
            <person name="Boguslavskiy L."/>
            <person name="Bonnet C."/>
            <person name="Boukhgalter B."/>
            <person name="Bourzgui I."/>
            <person name="Brown A."/>
            <person name="Cahill P."/>
            <person name="Channer S."/>
            <person name="Cheshatsang Y."/>
            <person name="Chuda L."/>
            <person name="Citroen M."/>
            <person name="Collymore A."/>
            <person name="Cooke P."/>
            <person name="Costello M."/>
            <person name="D'Aco K."/>
            <person name="Daza R."/>
            <person name="De Haan G."/>
            <person name="DeGray S."/>
            <person name="DeMaso C."/>
            <person name="Dhargay N."/>
            <person name="Dooley K."/>
            <person name="Dooley E."/>
            <person name="Doricent M."/>
            <person name="Dorje P."/>
            <person name="Dorjee K."/>
            <person name="Dupes A."/>
            <person name="Elong R."/>
            <person name="Falk J."/>
            <person name="Farina A."/>
            <person name="Faro S."/>
            <person name="Ferguson D."/>
            <person name="Fisher S."/>
            <person name="Foley C.D."/>
            <person name="Franke A."/>
            <person name="Friedrich D."/>
            <person name="Gadbois L."/>
            <person name="Gearin G."/>
            <person name="Gearin C.R."/>
            <person name="Giannoukos G."/>
            <person name="Goode T."/>
            <person name="Graham J."/>
            <person name="Grandbois E."/>
            <person name="Grewal S."/>
            <person name="Gyaltsen K."/>
            <person name="Hafez N."/>
            <person name="Hagos B."/>
            <person name="Hall J."/>
            <person name="Henson C."/>
            <person name="Hollinger A."/>
            <person name="Honan T."/>
            <person name="Huard M.D."/>
            <person name="Hughes L."/>
            <person name="Hurhula B."/>
            <person name="Husby M.E."/>
            <person name="Kamat A."/>
            <person name="Kanga B."/>
            <person name="Kashin S."/>
            <person name="Khazanovich D."/>
            <person name="Kisner P."/>
            <person name="Lance K."/>
            <person name="Lara M."/>
            <person name="Lee W."/>
            <person name="Lennon N."/>
            <person name="Letendre F."/>
            <person name="LeVine R."/>
            <person name="Lipovsky A."/>
            <person name="Liu X."/>
            <person name="Liu J."/>
            <person name="Liu S."/>
            <person name="Lokyitsang T."/>
            <person name="Lokyitsang Y."/>
            <person name="Lubonja R."/>
            <person name="Lui A."/>
            <person name="MacDonald P."/>
            <person name="Magnisalis V."/>
            <person name="Maru K."/>
            <person name="Matthews C."/>
            <person name="McCusker W."/>
            <person name="McDonough S."/>
            <person name="Mehta T."/>
            <person name="Meldrim J."/>
            <person name="Meneus L."/>
            <person name="Mihai O."/>
            <person name="Mihalev A."/>
            <person name="Mihova T."/>
            <person name="Mittelman R."/>
            <person name="Mlenga V."/>
            <person name="Montmayeur A."/>
            <person name="Mulrain L."/>
            <person name="Navidi A."/>
            <person name="Naylor J."/>
            <person name="Negash T."/>
            <person name="Nguyen T."/>
            <person name="Nguyen N."/>
            <person name="Nicol R."/>
            <person name="Norbu C."/>
            <person name="Norbu N."/>
            <person name="Novod N."/>
            <person name="O'Neill B."/>
            <person name="Osman S."/>
            <person name="Markiewicz E."/>
            <person name="Oyono O.L."/>
            <person name="Patti C."/>
            <person name="Phunkhang P."/>
            <person name="Pierre F."/>
            <person name="Priest M."/>
            <person name="Raghuraman S."/>
            <person name="Rege F."/>
            <person name="Reyes R."/>
            <person name="Rise C."/>
            <person name="Rogov P."/>
            <person name="Ross K."/>
            <person name="Ryan E."/>
            <person name="Settipalli S."/>
            <person name="Shea T."/>
            <person name="Sherpa N."/>
            <person name="Shi L."/>
            <person name="Shih D."/>
            <person name="Sparrow T."/>
            <person name="Spaulding J."/>
            <person name="Stalker J."/>
            <person name="Stange-Thomann N."/>
            <person name="Stavropoulos S."/>
            <person name="Stone C."/>
            <person name="Strader C."/>
            <person name="Tesfaye S."/>
            <person name="Thomson T."/>
            <person name="Thoulutsang Y."/>
            <person name="Thoulutsang D."/>
            <person name="Topham K."/>
            <person name="Topping I."/>
            <person name="Tsamla T."/>
            <person name="Vassiliev H."/>
            <person name="Vo A."/>
            <person name="Wangchuk T."/>
            <person name="Wangdi T."/>
            <person name="Weiand M."/>
            <person name="Wilkinson J."/>
            <person name="Wilson A."/>
            <person name="Yadav S."/>
            <person name="Young G."/>
            <person name="Yu Q."/>
            <person name="Zembek L."/>
            <person name="Zhong D."/>
            <person name="Zimmer A."/>
            <person name="Zwirko Z."/>
            <person name="Jaffe D.B."/>
            <person name="Alvarez P."/>
            <person name="Brockman W."/>
            <person name="Butler J."/>
            <person name="Chin C."/>
            <person name="Gnerre S."/>
            <person name="Grabherr M."/>
            <person name="Kleber M."/>
            <person name="Mauceli E."/>
            <person name="MacCallum I."/>
        </authorList>
    </citation>
    <scope>NUCLEOTIDE SEQUENCE [LARGE SCALE GENOMIC DNA]</scope>
    <source>
        <strain evidence="3">Tucson 15010-1051.87</strain>
    </source>
</reference>
<proteinExistence type="predicted"/>
<feature type="compositionally biased region" description="Basic and acidic residues" evidence="1">
    <location>
        <begin position="88"/>
        <end position="107"/>
    </location>
</feature>
<protein>
    <submittedName>
        <fullName evidence="2">Uncharacterized protein</fullName>
    </submittedName>
</protein>
<evidence type="ECO:0000313" key="3">
    <source>
        <dbReference type="Proteomes" id="UP000008792"/>
    </source>
</evidence>
<sequence length="179" mass="19934">MEGSEPNDGPSGSKPREAAKPERPDENQQQSDEDVSIEVVQLNDGSRPLMVSRGNNTEPTRRSSMKMERTLRIEILTREASSESILDIPKEEEEKPRHIERVVRKEPPQPSTDRSLDLDDTSRMKLFGQKKLSYESDGGSSQTENRLSPDNTEANSTDSFGIQRPEGLVEGCVCLTSSS</sequence>
<dbReference type="EMBL" id="CH940648">
    <property type="protein sequence ID" value="KRF79548.1"/>
    <property type="molecule type" value="Genomic_DNA"/>
</dbReference>
<dbReference type="Proteomes" id="UP000008792">
    <property type="component" value="Unassembled WGS sequence"/>
</dbReference>
<name>A0A0Q9W396_DROVI</name>
<gene>
    <name evidence="2" type="primary">Dvir\GJ25995</name>
    <name evidence="2" type="ORF">Dvir_GJ25995</name>
</gene>
<accession>A0A0Q9W396</accession>
<evidence type="ECO:0000313" key="2">
    <source>
        <dbReference type="EMBL" id="KRF79548.1"/>
    </source>
</evidence>
<feature type="compositionally biased region" description="Basic and acidic residues" evidence="1">
    <location>
        <begin position="14"/>
        <end position="26"/>
    </location>
</feature>
<dbReference type="AlphaFoldDB" id="A0A0Q9W396"/>
<dbReference type="InParanoid" id="A0A0Q9W396"/>
<feature type="compositionally biased region" description="Polar residues" evidence="1">
    <location>
        <begin position="138"/>
        <end position="160"/>
    </location>
</feature>